<dbReference type="InterPro" id="IPR006566">
    <property type="entry name" value="FBD"/>
</dbReference>
<dbReference type="EMBL" id="JACEFO010001746">
    <property type="protein sequence ID" value="KAF8712095.1"/>
    <property type="molecule type" value="Genomic_DNA"/>
</dbReference>
<dbReference type="InterPro" id="IPR001810">
    <property type="entry name" value="F-box_dom"/>
</dbReference>
<organism evidence="2 3">
    <name type="scientific">Digitaria exilis</name>
    <dbReference type="NCBI Taxonomy" id="1010633"/>
    <lineage>
        <taxon>Eukaryota</taxon>
        <taxon>Viridiplantae</taxon>
        <taxon>Streptophyta</taxon>
        <taxon>Embryophyta</taxon>
        <taxon>Tracheophyta</taxon>
        <taxon>Spermatophyta</taxon>
        <taxon>Magnoliopsida</taxon>
        <taxon>Liliopsida</taxon>
        <taxon>Poales</taxon>
        <taxon>Poaceae</taxon>
        <taxon>PACMAD clade</taxon>
        <taxon>Panicoideae</taxon>
        <taxon>Panicodae</taxon>
        <taxon>Paniceae</taxon>
        <taxon>Anthephorinae</taxon>
        <taxon>Digitaria</taxon>
    </lineage>
</organism>
<feature type="domain" description="F-box" evidence="1">
    <location>
        <begin position="22"/>
        <end position="58"/>
    </location>
</feature>
<dbReference type="SUPFAM" id="SSF52047">
    <property type="entry name" value="RNI-like"/>
    <property type="match status" value="1"/>
</dbReference>
<proteinExistence type="predicted"/>
<dbReference type="Proteomes" id="UP000636709">
    <property type="component" value="Unassembled WGS sequence"/>
</dbReference>
<dbReference type="InterPro" id="IPR055411">
    <property type="entry name" value="LRR_FXL15/At3g58940/PEG3-like"/>
</dbReference>
<dbReference type="PANTHER" id="PTHR32141:SF160">
    <property type="entry name" value="F-BOX DOMAIN-CONTAINING PROTEIN"/>
    <property type="match status" value="1"/>
</dbReference>
<evidence type="ECO:0000313" key="3">
    <source>
        <dbReference type="Proteomes" id="UP000636709"/>
    </source>
</evidence>
<dbReference type="OrthoDB" id="584579at2759"/>
<dbReference type="AlphaFoldDB" id="A0A835EPQ5"/>
<dbReference type="InterPro" id="IPR055302">
    <property type="entry name" value="F-box_dom-containing"/>
</dbReference>
<dbReference type="PANTHER" id="PTHR32141">
    <property type="match status" value="1"/>
</dbReference>
<dbReference type="PROSITE" id="PS50181">
    <property type="entry name" value="FBOX"/>
    <property type="match status" value="1"/>
</dbReference>
<gene>
    <name evidence="2" type="ORF">HU200_028935</name>
</gene>
<dbReference type="SUPFAM" id="SSF81383">
    <property type="entry name" value="F-box domain"/>
    <property type="match status" value="1"/>
</dbReference>
<sequence length="466" mass="52374">MGAKRTRLKEEESGGLLQPVGPDLISRLPDEVLGDIISLLSTGEGARTQAISRRWRPLWRAAPLNLEGGDYPRRKSKRAAWVTKILSEHAGPGRCFNLYGFCLHERYAMVDGWLRSGSLTGLQEIDFSGADFSESRRPQPMPPSALRFAATLRFAWFSSCDFPGDGDMPPALDFPHLKKLLRNVTVSEDALHILLSGCSVLEILLLNYSVGFSRLRIRSPSLRSIGFIAPAAESSVAITFQELVIEDAPCLERLLPLNPEQVPATIRVMQAPKLQTVGLLSPGISRLEFGKAAFQEMKALSLTTSMRTVKILALESLGPNLDSVVDFLKCFPCVEKLYLTKTMKNERAYNPLDPIECLEVHLKKVVVNNYRGLRPEVDFAKSFVLNAKVLKGMDFAALTSCNDKWMASQHRRLQLDKRASPGARFLFERAYRGISIPSFHMVDPFQWVWQDKLNSVWHKELNREFD</sequence>
<evidence type="ECO:0000313" key="2">
    <source>
        <dbReference type="EMBL" id="KAF8712095.1"/>
    </source>
</evidence>
<keyword evidence="3" id="KW-1185">Reference proteome</keyword>
<evidence type="ECO:0000259" key="1">
    <source>
        <dbReference type="PROSITE" id="PS50181"/>
    </source>
</evidence>
<dbReference type="Pfam" id="PF08387">
    <property type="entry name" value="FBD"/>
    <property type="match status" value="1"/>
</dbReference>
<accession>A0A835EPQ5</accession>
<dbReference type="InterPro" id="IPR036047">
    <property type="entry name" value="F-box-like_dom_sf"/>
</dbReference>
<name>A0A835EPQ5_9POAL</name>
<protein>
    <recommendedName>
        <fullName evidence="1">F-box domain-containing protein</fullName>
    </recommendedName>
</protein>
<comment type="caution">
    <text evidence="2">The sequence shown here is derived from an EMBL/GenBank/DDBJ whole genome shotgun (WGS) entry which is preliminary data.</text>
</comment>
<reference evidence="2" key="1">
    <citation type="submission" date="2020-07" db="EMBL/GenBank/DDBJ databases">
        <title>Genome sequence and genetic diversity analysis of an under-domesticated orphan crop, white fonio (Digitaria exilis).</title>
        <authorList>
            <person name="Bennetzen J.L."/>
            <person name="Chen S."/>
            <person name="Ma X."/>
            <person name="Wang X."/>
            <person name="Yssel A.E.J."/>
            <person name="Chaluvadi S.R."/>
            <person name="Johnson M."/>
            <person name="Gangashetty P."/>
            <person name="Hamidou F."/>
            <person name="Sanogo M.D."/>
            <person name="Zwaenepoel A."/>
            <person name="Wallace J."/>
            <person name="Van De Peer Y."/>
            <person name="Van Deynze A."/>
        </authorList>
    </citation>
    <scope>NUCLEOTIDE SEQUENCE</scope>
    <source>
        <tissue evidence="2">Leaves</tissue>
    </source>
</reference>
<dbReference type="Pfam" id="PF24758">
    <property type="entry name" value="LRR_At5g56370"/>
    <property type="match status" value="1"/>
</dbReference>